<dbReference type="Gene3D" id="3.10.20.10">
    <property type="match status" value="1"/>
</dbReference>
<dbReference type="PANTHER" id="PTHR30592">
    <property type="entry name" value="FORMATE DEHYDROGENASE"/>
    <property type="match status" value="1"/>
</dbReference>
<keyword evidence="5" id="KW-1185">Reference proteome</keyword>
<feature type="binding site" evidence="3">
    <location>
        <begin position="235"/>
        <end position="240"/>
    </location>
    <ligand>
        <name>Mo-bis(molybdopterin guanine dinucleotide)</name>
        <dbReference type="ChEBI" id="CHEBI:60539"/>
    </ligand>
</feature>
<dbReference type="EMBL" id="CP029289">
    <property type="protein sequence ID" value="AWR95530.1"/>
    <property type="molecule type" value="Genomic_DNA"/>
</dbReference>
<gene>
    <name evidence="3" type="primary">fdhD</name>
    <name evidence="4" type="ORF">DFR85_13975</name>
</gene>
<evidence type="ECO:0000256" key="2">
    <source>
        <dbReference type="ARBA" id="ARBA00023150"/>
    </source>
</evidence>
<dbReference type="PIRSF" id="PIRSF015626">
    <property type="entry name" value="FdhD"/>
    <property type="match status" value="1"/>
</dbReference>
<evidence type="ECO:0000313" key="5">
    <source>
        <dbReference type="Proteomes" id="UP000248044"/>
    </source>
</evidence>
<comment type="function">
    <text evidence="3">Required for formate dehydrogenase (FDH) activity. Acts as a sulfur carrier protein that transfers sulfur from IscS to the molybdenum cofactor prior to its insertion into FDH.</text>
</comment>
<evidence type="ECO:0000256" key="3">
    <source>
        <dbReference type="HAMAP-Rule" id="MF_00187"/>
    </source>
</evidence>
<dbReference type="GeneID" id="36833285"/>
<reference evidence="4 5" key="1">
    <citation type="submission" date="2018-05" db="EMBL/GenBank/DDBJ databases">
        <title>Complete Genome Sequences of Extremely Thermoacidophilic, Metal-Mobilizing Type-Strain Members of the Archaeal Family Sulfolobaceae: Acidianus brierleyi DSM-1651T, Acidianus sulfidivorans DSM-18786T, Metallosphaera hakonensis DSM-7519T, and Metallosphaera prunae DSM-10039T.</title>
        <authorList>
            <person name="Counts J.A."/>
            <person name="Kelly R.M."/>
        </authorList>
    </citation>
    <scope>NUCLEOTIDE SEQUENCE [LARGE SCALE GENOMIC DNA]</scope>
    <source>
        <strain evidence="4 5">DSM 1651</strain>
    </source>
</reference>
<keyword evidence="1 3" id="KW-0963">Cytoplasm</keyword>
<dbReference type="Gene3D" id="3.40.140.10">
    <property type="entry name" value="Cytidine Deaminase, domain 2"/>
    <property type="match status" value="1"/>
</dbReference>
<dbReference type="InterPro" id="IPR016193">
    <property type="entry name" value="Cytidine_deaminase-like"/>
</dbReference>
<dbReference type="RefSeq" id="WP_110271408.1">
    <property type="nucleotide sequence ID" value="NZ_CP029289.2"/>
</dbReference>
<dbReference type="InterPro" id="IPR003786">
    <property type="entry name" value="FdhD"/>
</dbReference>
<feature type="active site" description="Cysteine persulfide intermediate" evidence="3">
    <location>
        <position position="100"/>
    </location>
</feature>
<keyword evidence="2 3" id="KW-0501">Molybdenum cofactor biosynthesis</keyword>
<comment type="similarity">
    <text evidence="3">Belongs to the FdhD family.</text>
</comment>
<proteinExistence type="inferred from homology"/>
<keyword evidence="4" id="KW-0808">Transferase</keyword>
<sequence>MSEKIRILRYIEGKTFPDNDEIVIEEPLKLTISYKNISRTIYIMRTPIDDKELAIGFLFTQGIIKKLEDVEDVIQDKNSITVILRNPFSFERELLVNSSCGICGNPTLVKILSRKFDIKVNRDILMQIPKKMINLQKIFLETGGLHAAGIFDSNGNPIFIEEDVGRHNAVDKAIGKLLLSNMDSSNLILQVSGRVGYEIAEKAAIVGFPIISAISAPTTSAVELCDFVGISLVGFVRGNKLNIYTHPERII</sequence>
<dbReference type="GO" id="GO:0005737">
    <property type="term" value="C:cytoplasm"/>
    <property type="evidence" value="ECO:0007669"/>
    <property type="project" value="UniProtKB-SubCell"/>
</dbReference>
<dbReference type="SUPFAM" id="SSF53927">
    <property type="entry name" value="Cytidine deaminase-like"/>
    <property type="match status" value="1"/>
</dbReference>
<dbReference type="GO" id="GO:0097163">
    <property type="term" value="F:sulfur carrier activity"/>
    <property type="evidence" value="ECO:0007669"/>
    <property type="project" value="UniProtKB-UniRule"/>
</dbReference>
<dbReference type="PANTHER" id="PTHR30592:SF1">
    <property type="entry name" value="SULFUR CARRIER PROTEIN FDHD"/>
    <property type="match status" value="1"/>
</dbReference>
<dbReference type="AlphaFoldDB" id="A0A2U9IHP4"/>
<dbReference type="KEGG" id="abri:DFR85_13975"/>
<comment type="subcellular location">
    <subcellularLocation>
        <location evidence="3">Cytoplasm</location>
    </subcellularLocation>
</comment>
<organism evidence="4 5">
    <name type="scientific">Acidianus brierleyi</name>
    <dbReference type="NCBI Taxonomy" id="41673"/>
    <lineage>
        <taxon>Archaea</taxon>
        <taxon>Thermoproteota</taxon>
        <taxon>Thermoprotei</taxon>
        <taxon>Sulfolobales</taxon>
        <taxon>Sulfolobaceae</taxon>
        <taxon>Acidianus</taxon>
    </lineage>
</organism>
<protein>
    <recommendedName>
        <fullName evidence="3">Sulfur carrier protein FdhD</fullName>
    </recommendedName>
</protein>
<dbReference type="Proteomes" id="UP000248044">
    <property type="component" value="Chromosome"/>
</dbReference>
<dbReference type="NCBIfam" id="TIGR00129">
    <property type="entry name" value="fdhD_narQ"/>
    <property type="match status" value="1"/>
</dbReference>
<evidence type="ECO:0000256" key="1">
    <source>
        <dbReference type="ARBA" id="ARBA00022490"/>
    </source>
</evidence>
<accession>A0A2U9IHP4</accession>
<dbReference type="OrthoDB" id="57189at2157"/>
<dbReference type="GO" id="GO:0016783">
    <property type="term" value="F:sulfurtransferase activity"/>
    <property type="evidence" value="ECO:0007669"/>
    <property type="project" value="InterPro"/>
</dbReference>
<dbReference type="Pfam" id="PF02634">
    <property type="entry name" value="FdhD-NarQ"/>
    <property type="match status" value="1"/>
</dbReference>
<dbReference type="HAMAP" id="MF_00187">
    <property type="entry name" value="FdhD"/>
    <property type="match status" value="1"/>
</dbReference>
<dbReference type="GO" id="GO:0006777">
    <property type="term" value="P:Mo-molybdopterin cofactor biosynthetic process"/>
    <property type="evidence" value="ECO:0007669"/>
    <property type="project" value="UniProtKB-UniRule"/>
</dbReference>
<evidence type="ECO:0000313" key="4">
    <source>
        <dbReference type="EMBL" id="AWR95530.1"/>
    </source>
</evidence>
<name>A0A2U9IHP4_9CREN</name>